<evidence type="ECO:0000313" key="2">
    <source>
        <dbReference type="EMBL" id="GGA64491.1"/>
    </source>
</evidence>
<protein>
    <submittedName>
        <fullName evidence="2">Carotenoid dehydrogenase</fullName>
    </submittedName>
</protein>
<dbReference type="AlphaFoldDB" id="A0A8J2U1Z5"/>
<name>A0A8J2U1Z5_9GAMM</name>
<dbReference type="EMBL" id="BMDX01000001">
    <property type="protein sequence ID" value="GGA64491.1"/>
    <property type="molecule type" value="Genomic_DNA"/>
</dbReference>
<gene>
    <name evidence="2" type="ORF">GCM10011369_02320</name>
</gene>
<dbReference type="PRINTS" id="PR00413">
    <property type="entry name" value="HADHALOGNASE"/>
</dbReference>
<dbReference type="Gene3D" id="3.40.50.1000">
    <property type="entry name" value="HAD superfamily/HAD-like"/>
    <property type="match status" value="1"/>
</dbReference>
<proteinExistence type="inferred from homology"/>
<dbReference type="RefSeq" id="WP_087504235.1">
    <property type="nucleotide sequence ID" value="NZ_BMDX01000001.1"/>
</dbReference>
<dbReference type="InterPro" id="IPR023214">
    <property type="entry name" value="HAD_sf"/>
</dbReference>
<dbReference type="GO" id="GO:0050308">
    <property type="term" value="F:sugar-phosphatase activity"/>
    <property type="evidence" value="ECO:0007669"/>
    <property type="project" value="TreeGrafter"/>
</dbReference>
<dbReference type="InterPro" id="IPR023198">
    <property type="entry name" value="PGP-like_dom2"/>
</dbReference>
<dbReference type="OrthoDB" id="9782449at2"/>
<dbReference type="InterPro" id="IPR010976">
    <property type="entry name" value="B-phosphoglucomutase_hydrolase"/>
</dbReference>
<dbReference type="InterPro" id="IPR051806">
    <property type="entry name" value="HAD-like_SPP"/>
</dbReference>
<evidence type="ECO:0000313" key="3">
    <source>
        <dbReference type="Proteomes" id="UP000619743"/>
    </source>
</evidence>
<sequence length="200" mass="21663">MIDLLNAYQGIIFDMDGTLVDSMPAHIEAWRRTAEIHGFPFDEKWQYSLGGVPTAKIAERINAKFGLQLDCEAVAATKRQQWNLLGDSPQLIEQTYDVFKASLGSKKIAVGTGSVRSHAEHILADVGVIEHLDALVTACDVANGKPHPETFVTAAESMGVAPEHCVVFEDTDIGEQAARAAGMDCIRIDVGVIRWPASSS</sequence>
<organism evidence="2 3">
    <name type="scientific">Neiella marina</name>
    <dbReference type="NCBI Taxonomy" id="508461"/>
    <lineage>
        <taxon>Bacteria</taxon>
        <taxon>Pseudomonadati</taxon>
        <taxon>Pseudomonadota</taxon>
        <taxon>Gammaproteobacteria</taxon>
        <taxon>Alteromonadales</taxon>
        <taxon>Echinimonadaceae</taxon>
        <taxon>Neiella</taxon>
    </lineage>
</organism>
<dbReference type="Gene3D" id="1.10.150.240">
    <property type="entry name" value="Putative phosphatase, domain 2"/>
    <property type="match status" value="1"/>
</dbReference>
<dbReference type="InterPro" id="IPR036412">
    <property type="entry name" value="HAD-like_sf"/>
</dbReference>
<dbReference type="NCBIfam" id="TIGR01509">
    <property type="entry name" value="HAD-SF-IA-v3"/>
    <property type="match status" value="1"/>
</dbReference>
<dbReference type="SFLD" id="SFLDG01129">
    <property type="entry name" value="C1.5:_HAD__Beta-PGM__Phosphata"/>
    <property type="match status" value="1"/>
</dbReference>
<dbReference type="PANTHER" id="PTHR43481:SF4">
    <property type="entry name" value="GLYCEROL-1-PHOSPHATE PHOSPHOHYDROLASE 1-RELATED"/>
    <property type="match status" value="1"/>
</dbReference>
<comment type="caution">
    <text evidence="2">The sequence shown here is derived from an EMBL/GenBank/DDBJ whole genome shotgun (WGS) entry which is preliminary data.</text>
</comment>
<dbReference type="NCBIfam" id="TIGR02009">
    <property type="entry name" value="PGMB-YQAB-SF"/>
    <property type="match status" value="1"/>
</dbReference>
<dbReference type="InterPro" id="IPR006439">
    <property type="entry name" value="HAD-SF_hydro_IA"/>
</dbReference>
<dbReference type="PANTHER" id="PTHR43481">
    <property type="entry name" value="FRUCTOSE-1-PHOSPHATE PHOSPHATASE"/>
    <property type="match status" value="1"/>
</dbReference>
<dbReference type="Proteomes" id="UP000619743">
    <property type="component" value="Unassembled WGS sequence"/>
</dbReference>
<keyword evidence="3" id="KW-1185">Reference proteome</keyword>
<reference evidence="3" key="1">
    <citation type="journal article" date="2019" name="Int. J. Syst. Evol. Microbiol.">
        <title>The Global Catalogue of Microorganisms (GCM) 10K type strain sequencing project: providing services to taxonomists for standard genome sequencing and annotation.</title>
        <authorList>
            <consortium name="The Broad Institute Genomics Platform"/>
            <consortium name="The Broad Institute Genome Sequencing Center for Infectious Disease"/>
            <person name="Wu L."/>
            <person name="Ma J."/>
        </authorList>
    </citation>
    <scope>NUCLEOTIDE SEQUENCE [LARGE SCALE GENOMIC DNA]</scope>
    <source>
        <strain evidence="3">CGMCC 1.10130</strain>
    </source>
</reference>
<dbReference type="Pfam" id="PF00702">
    <property type="entry name" value="Hydrolase"/>
    <property type="match status" value="1"/>
</dbReference>
<accession>A0A8J2U1Z5</accession>
<evidence type="ECO:0000256" key="1">
    <source>
        <dbReference type="ARBA" id="ARBA00006171"/>
    </source>
</evidence>
<comment type="similarity">
    <text evidence="1">Belongs to the HAD-like hydrolase superfamily. CbbY/CbbZ/Gph/YieH family.</text>
</comment>
<dbReference type="SFLD" id="SFLDS00003">
    <property type="entry name" value="Haloacid_Dehalogenase"/>
    <property type="match status" value="1"/>
</dbReference>
<dbReference type="SUPFAM" id="SSF56784">
    <property type="entry name" value="HAD-like"/>
    <property type="match status" value="1"/>
</dbReference>